<dbReference type="InterPro" id="IPR005828">
    <property type="entry name" value="MFS_sugar_transport-like"/>
</dbReference>
<keyword evidence="4 5" id="KW-0472">Membrane</keyword>
<dbReference type="GO" id="GO:0016020">
    <property type="term" value="C:membrane"/>
    <property type="evidence" value="ECO:0007669"/>
    <property type="project" value="UniProtKB-SubCell"/>
</dbReference>
<dbReference type="EMBL" id="JASWJB010000177">
    <property type="protein sequence ID" value="KAK2594191.1"/>
    <property type="molecule type" value="Genomic_DNA"/>
</dbReference>
<evidence type="ECO:0000256" key="3">
    <source>
        <dbReference type="ARBA" id="ARBA00022989"/>
    </source>
</evidence>
<keyword evidence="7" id="KW-1185">Reference proteome</keyword>
<evidence type="ECO:0000256" key="4">
    <source>
        <dbReference type="ARBA" id="ARBA00023136"/>
    </source>
</evidence>
<accession>A0AAJ0FRH5</accession>
<name>A0AAJ0FRH5_9HYPO</name>
<evidence type="ECO:0000313" key="7">
    <source>
        <dbReference type="Proteomes" id="UP001251528"/>
    </source>
</evidence>
<dbReference type="InterPro" id="IPR036259">
    <property type="entry name" value="MFS_trans_sf"/>
</dbReference>
<comment type="subcellular location">
    <subcellularLocation>
        <location evidence="1">Membrane</location>
    </subcellularLocation>
</comment>
<evidence type="ECO:0000256" key="1">
    <source>
        <dbReference type="ARBA" id="ARBA00004370"/>
    </source>
</evidence>
<sequence length="84" mass="9102">MAGKTILNLIISVTAVFMVDKVGHRPLFLTAISGMVVSFVCWTIFGAVYENSGIPAPDGSTTYANAGSRYGEIVLIWFFGIIFH</sequence>
<feature type="transmembrane region" description="Helical" evidence="5">
    <location>
        <begin position="27"/>
        <end position="47"/>
    </location>
</feature>
<reference evidence="6" key="1">
    <citation type="submission" date="2023-06" db="EMBL/GenBank/DDBJ databases">
        <title>Conoideocrella luteorostrata (Hypocreales: Clavicipitaceae), a potential biocontrol fungus for elongate hemlock scale in United States Christmas tree production areas.</title>
        <authorList>
            <person name="Barrett H."/>
            <person name="Lovett B."/>
            <person name="Macias A.M."/>
            <person name="Stajich J.E."/>
            <person name="Kasson M.T."/>
        </authorList>
    </citation>
    <scope>NUCLEOTIDE SEQUENCE</scope>
    <source>
        <strain evidence="6">ARSEF 14590</strain>
    </source>
</reference>
<evidence type="ECO:0000256" key="5">
    <source>
        <dbReference type="SAM" id="Phobius"/>
    </source>
</evidence>
<dbReference type="Proteomes" id="UP001251528">
    <property type="component" value="Unassembled WGS sequence"/>
</dbReference>
<dbReference type="Gene3D" id="1.20.1250.20">
    <property type="entry name" value="MFS general substrate transporter like domains"/>
    <property type="match status" value="1"/>
</dbReference>
<dbReference type="AlphaFoldDB" id="A0AAJ0FRH5"/>
<keyword evidence="2 5" id="KW-0812">Transmembrane</keyword>
<comment type="caution">
    <text evidence="6">The sequence shown here is derived from an EMBL/GenBank/DDBJ whole genome shotgun (WGS) entry which is preliminary data.</text>
</comment>
<organism evidence="6 7">
    <name type="scientific">Conoideocrella luteorostrata</name>
    <dbReference type="NCBI Taxonomy" id="1105319"/>
    <lineage>
        <taxon>Eukaryota</taxon>
        <taxon>Fungi</taxon>
        <taxon>Dikarya</taxon>
        <taxon>Ascomycota</taxon>
        <taxon>Pezizomycotina</taxon>
        <taxon>Sordariomycetes</taxon>
        <taxon>Hypocreomycetidae</taxon>
        <taxon>Hypocreales</taxon>
        <taxon>Clavicipitaceae</taxon>
        <taxon>Conoideocrella</taxon>
    </lineage>
</organism>
<dbReference type="Pfam" id="PF00083">
    <property type="entry name" value="Sugar_tr"/>
    <property type="match status" value="1"/>
</dbReference>
<feature type="transmembrane region" description="Helical" evidence="5">
    <location>
        <begin position="67"/>
        <end position="83"/>
    </location>
</feature>
<evidence type="ECO:0000256" key="2">
    <source>
        <dbReference type="ARBA" id="ARBA00022692"/>
    </source>
</evidence>
<protein>
    <submittedName>
        <fullName evidence="6">Uncharacterized protein</fullName>
    </submittedName>
</protein>
<gene>
    <name evidence="6" type="ORF">QQS21_008080</name>
</gene>
<proteinExistence type="predicted"/>
<dbReference type="GO" id="GO:0022857">
    <property type="term" value="F:transmembrane transporter activity"/>
    <property type="evidence" value="ECO:0007669"/>
    <property type="project" value="InterPro"/>
</dbReference>
<evidence type="ECO:0000313" key="6">
    <source>
        <dbReference type="EMBL" id="KAK2594191.1"/>
    </source>
</evidence>
<keyword evidence="3 5" id="KW-1133">Transmembrane helix</keyword>